<keyword evidence="1" id="KW-0732">Signal</keyword>
<protein>
    <recommendedName>
        <fullName evidence="2">DUF5723 domain-containing protein</fullName>
    </recommendedName>
</protein>
<evidence type="ECO:0000313" key="4">
    <source>
        <dbReference type="Proteomes" id="UP001500454"/>
    </source>
</evidence>
<keyword evidence="4" id="KW-1185">Reference proteome</keyword>
<dbReference type="EMBL" id="BAABHA010000002">
    <property type="protein sequence ID" value="GAA4375639.1"/>
    <property type="molecule type" value="Genomic_DNA"/>
</dbReference>
<dbReference type="InterPro" id="IPR043781">
    <property type="entry name" value="DUF5723"/>
</dbReference>
<proteinExistence type="predicted"/>
<sequence length="473" mass="50004">MKHLLRTLLLPALALSAGAAQAQNELSNFTATGRGGVATTFVSDYQSIGINPANLARIGGAKVAFSIGEFGAGAGSQSLTRTQLNNLLYNTEQKLTPAEKQSLSASFTSDNALNANIDATTFGLSVAVPSIGTIAISNHQRVSTHVGLNKNAAELLFLGFNAPIITNNFNPDGSPKNLATIPLVSEALAGSELQVSWLNEFNLAYGTRVLDLPALQIMAGAGYRYIEGVGMVDVRIEDGKVEAFGALSPLFDIDYGQLASNPRFNLRQRESGLQPVGKGHGFDLGVSAEVGKAVRLGLAITDIGNMTWEGNLVTASDQKLKRLRSAGVGSYNFIKEATELFAAGTDSLFQYQPGAERKASLPTKIRGGVGLRLSEYFETGLDVTVPLNNVAGNIVAPFVGVGLDYKPVHWIRLSTGATAGAGYRFSVPLGVTLTTKVYEAGISTRDLPGLLTSENPYVSVAMGFLRFKIGQTQ</sequence>
<feature type="domain" description="DUF5723" evidence="2">
    <location>
        <begin position="67"/>
        <end position="435"/>
    </location>
</feature>
<dbReference type="Pfam" id="PF18990">
    <property type="entry name" value="DUF5723"/>
    <property type="match status" value="1"/>
</dbReference>
<feature type="chain" id="PRO_5047438760" description="DUF5723 domain-containing protein" evidence="1">
    <location>
        <begin position="23"/>
        <end position="473"/>
    </location>
</feature>
<evidence type="ECO:0000259" key="2">
    <source>
        <dbReference type="Pfam" id="PF18990"/>
    </source>
</evidence>
<evidence type="ECO:0000313" key="3">
    <source>
        <dbReference type="EMBL" id="GAA4375639.1"/>
    </source>
</evidence>
<dbReference type="RefSeq" id="WP_345221720.1">
    <property type="nucleotide sequence ID" value="NZ_BAABHA010000002.1"/>
</dbReference>
<organism evidence="3 4">
    <name type="scientific">Hymenobacter koreensis</name>
    <dbReference type="NCBI Taxonomy" id="1084523"/>
    <lineage>
        <taxon>Bacteria</taxon>
        <taxon>Pseudomonadati</taxon>
        <taxon>Bacteroidota</taxon>
        <taxon>Cytophagia</taxon>
        <taxon>Cytophagales</taxon>
        <taxon>Hymenobacteraceae</taxon>
        <taxon>Hymenobacter</taxon>
    </lineage>
</organism>
<feature type="signal peptide" evidence="1">
    <location>
        <begin position="1"/>
        <end position="22"/>
    </location>
</feature>
<name>A0ABP8IVL0_9BACT</name>
<reference evidence="4" key="1">
    <citation type="journal article" date="2019" name="Int. J. Syst. Evol. Microbiol.">
        <title>The Global Catalogue of Microorganisms (GCM) 10K type strain sequencing project: providing services to taxonomists for standard genome sequencing and annotation.</title>
        <authorList>
            <consortium name="The Broad Institute Genomics Platform"/>
            <consortium name="The Broad Institute Genome Sequencing Center for Infectious Disease"/>
            <person name="Wu L."/>
            <person name="Ma J."/>
        </authorList>
    </citation>
    <scope>NUCLEOTIDE SEQUENCE [LARGE SCALE GENOMIC DNA]</scope>
    <source>
        <strain evidence="4">JCM 17924</strain>
    </source>
</reference>
<dbReference type="Gene3D" id="2.40.160.60">
    <property type="entry name" value="Outer membrane protein transport protein (OMPP1/FadL/TodX)"/>
    <property type="match status" value="1"/>
</dbReference>
<dbReference type="Proteomes" id="UP001500454">
    <property type="component" value="Unassembled WGS sequence"/>
</dbReference>
<gene>
    <name evidence="3" type="ORF">GCM10023186_08630</name>
</gene>
<accession>A0ABP8IVL0</accession>
<evidence type="ECO:0000256" key="1">
    <source>
        <dbReference type="SAM" id="SignalP"/>
    </source>
</evidence>
<comment type="caution">
    <text evidence="3">The sequence shown here is derived from an EMBL/GenBank/DDBJ whole genome shotgun (WGS) entry which is preliminary data.</text>
</comment>